<feature type="coiled-coil region" evidence="1">
    <location>
        <begin position="7"/>
        <end position="34"/>
    </location>
</feature>
<dbReference type="Pfam" id="PF07609">
    <property type="entry name" value="DUF1572"/>
    <property type="match status" value="1"/>
</dbReference>
<dbReference type="RefSeq" id="WP_379662618.1">
    <property type="nucleotide sequence ID" value="NZ_JBHUDG010000015.1"/>
</dbReference>
<comment type="caution">
    <text evidence="2">The sequence shown here is derived from an EMBL/GenBank/DDBJ whole genome shotgun (WGS) entry which is preliminary data.</text>
</comment>
<dbReference type="Proteomes" id="UP001597118">
    <property type="component" value="Unassembled WGS sequence"/>
</dbReference>
<evidence type="ECO:0000313" key="3">
    <source>
        <dbReference type="Proteomes" id="UP001597118"/>
    </source>
</evidence>
<accession>A0ABW4IE18</accession>
<protein>
    <submittedName>
        <fullName evidence="2">DinB family protein</fullName>
    </submittedName>
</protein>
<proteinExistence type="predicted"/>
<sequence>MLIKTLQTLFERDLNKLKHEIDSYQDERKLWHIEKGIANSAGNLCLHLIGNLNTYIGAEIGKSGYIRNREKEFSLKNIPKSALIHEIDKTKEIVINALEKLTEKDLEKEYPILVFDKKTSFAYFLTHLTTHLAYHVGQINYHRRLLDQQEYEII</sequence>
<dbReference type="InterPro" id="IPR034660">
    <property type="entry name" value="DinB/YfiT-like"/>
</dbReference>
<organism evidence="2 3">
    <name type="scientific">Pseudopedobacter beijingensis</name>
    <dbReference type="NCBI Taxonomy" id="1207056"/>
    <lineage>
        <taxon>Bacteria</taxon>
        <taxon>Pseudomonadati</taxon>
        <taxon>Bacteroidota</taxon>
        <taxon>Sphingobacteriia</taxon>
        <taxon>Sphingobacteriales</taxon>
        <taxon>Sphingobacteriaceae</taxon>
        <taxon>Pseudopedobacter</taxon>
    </lineage>
</organism>
<keyword evidence="3" id="KW-1185">Reference proteome</keyword>
<name>A0ABW4IE18_9SPHI</name>
<dbReference type="EMBL" id="JBHUDG010000015">
    <property type="protein sequence ID" value="MFD1630242.1"/>
    <property type="molecule type" value="Genomic_DNA"/>
</dbReference>
<dbReference type="InterPro" id="IPR011466">
    <property type="entry name" value="DUF1572"/>
</dbReference>
<dbReference type="Gene3D" id="1.20.120.450">
    <property type="entry name" value="dinb family like domain"/>
    <property type="match status" value="1"/>
</dbReference>
<dbReference type="SUPFAM" id="SSF109854">
    <property type="entry name" value="DinB/YfiT-like putative metalloenzymes"/>
    <property type="match status" value="1"/>
</dbReference>
<reference evidence="3" key="1">
    <citation type="journal article" date="2019" name="Int. J. Syst. Evol. Microbiol.">
        <title>The Global Catalogue of Microorganisms (GCM) 10K type strain sequencing project: providing services to taxonomists for standard genome sequencing and annotation.</title>
        <authorList>
            <consortium name="The Broad Institute Genomics Platform"/>
            <consortium name="The Broad Institute Genome Sequencing Center for Infectious Disease"/>
            <person name="Wu L."/>
            <person name="Ma J."/>
        </authorList>
    </citation>
    <scope>NUCLEOTIDE SEQUENCE [LARGE SCALE GENOMIC DNA]</scope>
    <source>
        <strain evidence="3">CCUG 53762</strain>
    </source>
</reference>
<evidence type="ECO:0000313" key="2">
    <source>
        <dbReference type="EMBL" id="MFD1630242.1"/>
    </source>
</evidence>
<keyword evidence="1" id="KW-0175">Coiled coil</keyword>
<gene>
    <name evidence="2" type="ORF">ACFSAH_10160</name>
</gene>
<evidence type="ECO:0000256" key="1">
    <source>
        <dbReference type="SAM" id="Coils"/>
    </source>
</evidence>